<organism evidence="4">
    <name type="scientific">Onchocerca flexuosa</name>
    <dbReference type="NCBI Taxonomy" id="387005"/>
    <lineage>
        <taxon>Eukaryota</taxon>
        <taxon>Metazoa</taxon>
        <taxon>Ecdysozoa</taxon>
        <taxon>Nematoda</taxon>
        <taxon>Chromadorea</taxon>
        <taxon>Rhabditida</taxon>
        <taxon>Spirurina</taxon>
        <taxon>Spiruromorpha</taxon>
        <taxon>Filarioidea</taxon>
        <taxon>Onchocercidae</taxon>
        <taxon>Onchocerca</taxon>
    </lineage>
</organism>
<dbReference type="Proteomes" id="UP000267606">
    <property type="component" value="Unassembled WGS sequence"/>
</dbReference>
<dbReference type="GO" id="GO:0018996">
    <property type="term" value="P:molting cycle, collagen and cuticulin-based cuticle"/>
    <property type="evidence" value="ECO:0007669"/>
    <property type="project" value="TreeGrafter"/>
</dbReference>
<name>A0A183H5Z7_9BILA</name>
<evidence type="ECO:0000313" key="4">
    <source>
        <dbReference type="WBParaSite" id="OFLC_0000290701-mRNA-1"/>
    </source>
</evidence>
<evidence type="ECO:0000313" key="2">
    <source>
        <dbReference type="EMBL" id="VDO34633.1"/>
    </source>
</evidence>
<dbReference type="PANTHER" id="PTHR10796:SF193">
    <property type="entry name" value="SSD DOMAIN-CONTAINING PROTEIN"/>
    <property type="match status" value="1"/>
</dbReference>
<accession>A0A183H5Z7</accession>
<evidence type="ECO:0000256" key="1">
    <source>
        <dbReference type="SAM" id="Phobius"/>
    </source>
</evidence>
<protein>
    <submittedName>
        <fullName evidence="4">ABC transporter permease</fullName>
    </submittedName>
</protein>
<dbReference type="GO" id="GO:0006897">
    <property type="term" value="P:endocytosis"/>
    <property type="evidence" value="ECO:0007669"/>
    <property type="project" value="TreeGrafter"/>
</dbReference>
<dbReference type="GO" id="GO:0030659">
    <property type="term" value="C:cytoplasmic vesicle membrane"/>
    <property type="evidence" value="ECO:0007669"/>
    <property type="project" value="TreeGrafter"/>
</dbReference>
<feature type="transmembrane region" description="Helical" evidence="1">
    <location>
        <begin position="26"/>
        <end position="51"/>
    </location>
</feature>
<dbReference type="PANTHER" id="PTHR10796">
    <property type="entry name" value="PATCHED-RELATED"/>
    <property type="match status" value="1"/>
</dbReference>
<gene>
    <name evidence="2" type="ORF">OFLC_LOCUS2908</name>
</gene>
<dbReference type="EMBL" id="UZAJ01001800">
    <property type="protein sequence ID" value="VDO34633.1"/>
    <property type="molecule type" value="Genomic_DNA"/>
</dbReference>
<reference evidence="2 3" key="2">
    <citation type="submission" date="2018-11" db="EMBL/GenBank/DDBJ databases">
        <authorList>
            <consortium name="Pathogen Informatics"/>
        </authorList>
    </citation>
    <scope>NUCLEOTIDE SEQUENCE [LARGE SCALE GENOMIC DNA]</scope>
</reference>
<dbReference type="GO" id="GO:0005886">
    <property type="term" value="C:plasma membrane"/>
    <property type="evidence" value="ECO:0007669"/>
    <property type="project" value="TreeGrafter"/>
</dbReference>
<evidence type="ECO:0000313" key="3">
    <source>
        <dbReference type="Proteomes" id="UP000267606"/>
    </source>
</evidence>
<reference evidence="4" key="1">
    <citation type="submission" date="2016-06" db="UniProtKB">
        <authorList>
            <consortium name="WormBaseParasite"/>
        </authorList>
    </citation>
    <scope>IDENTIFICATION</scope>
</reference>
<keyword evidence="1" id="KW-0812">Transmembrane</keyword>
<keyword evidence="1" id="KW-1133">Transmembrane helix</keyword>
<proteinExistence type="predicted"/>
<sequence>MKIASIEPQLRRFFQWYNEFGYRWRWFLVIAPLIITSFLSFGFCRLTVLIVDDSFYVFTPIYARWHQEFETFSSLWPLNENKFLRANLKDDGNLLRKQVLDEIQRLNQWIMFNKLIN</sequence>
<keyword evidence="1" id="KW-0472">Membrane</keyword>
<dbReference type="WBParaSite" id="OFLC_0000290701-mRNA-1">
    <property type="protein sequence ID" value="OFLC_0000290701-mRNA-1"/>
    <property type="gene ID" value="OFLC_0000290701"/>
</dbReference>
<dbReference type="InterPro" id="IPR051697">
    <property type="entry name" value="Patched_domain-protein"/>
</dbReference>
<keyword evidence="3" id="KW-1185">Reference proteome</keyword>
<dbReference type="AlphaFoldDB" id="A0A183H5Z7"/>